<dbReference type="RefSeq" id="WP_231315108.1">
    <property type="nucleotide sequence ID" value="NZ_JAJODE010000039.1"/>
</dbReference>
<reference evidence="1 2" key="1">
    <citation type="journal article" date="2023" name="Antonie Van Leeuwenhoek">
        <title>Unveiling the genomic potential of a novel thermostable glycoside hydrolases producing Neobacillus sedimentimangrovi UE25.</title>
        <authorList>
            <person name="Ejaz U."/>
            <person name="Saleem F."/>
            <person name="Rashid R."/>
            <person name="Hasan K.A."/>
            <person name="Syed M.N."/>
            <person name="Sohail M."/>
        </authorList>
    </citation>
    <scope>NUCLEOTIDE SEQUENCE [LARGE SCALE GENOMIC DNA]</scope>
    <source>
        <strain evidence="1 2">UE25</strain>
    </source>
</reference>
<dbReference type="EMBL" id="JAJODE010000039">
    <property type="protein sequence ID" value="MCD4839760.1"/>
    <property type="molecule type" value="Genomic_DNA"/>
</dbReference>
<evidence type="ECO:0000313" key="1">
    <source>
        <dbReference type="EMBL" id="MCD4839760.1"/>
    </source>
</evidence>
<dbReference type="Proteomes" id="UP001162836">
    <property type="component" value="Unassembled WGS sequence"/>
</dbReference>
<comment type="caution">
    <text evidence="1">The sequence shown here is derived from an EMBL/GenBank/DDBJ whole genome shotgun (WGS) entry which is preliminary data.</text>
</comment>
<proteinExistence type="predicted"/>
<keyword evidence="2" id="KW-1185">Reference proteome</keyword>
<protein>
    <submittedName>
        <fullName evidence="1">Uncharacterized protein</fullName>
    </submittedName>
</protein>
<accession>A0ABS8QKJ4</accession>
<name>A0ABS8QKJ4_9BACI</name>
<gene>
    <name evidence="1" type="ORF">LRS37_12960</name>
</gene>
<sequence>MTIKGTGQITLTDLNDAIVSGNPPANPTVETIWLDTSTTPNTFRRWDGTEWVKASVTTTEDIGAYPDQEGKNLNDIITEIDNRTQTNAIVRTVIDSEDFDSILSKKADTDSLTGLASIEYVESIKQDTTDYVDDKLYGEEGIVESINKVKSDLEKTNNDLVAKFKATGGVNLIYNSVGFAGTDFWAVSGTMNTEYTPELESLGFGSGFVTKEGQSGYAEQEFNTISEENTYTLSFYMKKTKDNTTNGYAGIDLYINNQKVLFLGLASGAGTTNGNWVRYSYTFSTEYAKAKIRVTFGANAVATITGIMVNKGDTALDWSMAHGEVYNTAIQMNLNGIKVISNAYKGYTIMSPEEFSGYAEVLDETTNQPVMAKVFTLNQDTTEVTKIQIDKELNMSPIKIVPIVSTSNNGWAFIPTE</sequence>
<dbReference type="Gene3D" id="2.60.120.260">
    <property type="entry name" value="Galactose-binding domain-like"/>
    <property type="match status" value="1"/>
</dbReference>
<organism evidence="1 2">
    <name type="scientific">Neobacillus sedimentimangrovi</name>
    <dbReference type="NCBI Taxonomy" id="2699460"/>
    <lineage>
        <taxon>Bacteria</taxon>
        <taxon>Bacillati</taxon>
        <taxon>Bacillota</taxon>
        <taxon>Bacilli</taxon>
        <taxon>Bacillales</taxon>
        <taxon>Bacillaceae</taxon>
        <taxon>Neobacillus</taxon>
    </lineage>
</organism>
<evidence type="ECO:0000313" key="2">
    <source>
        <dbReference type="Proteomes" id="UP001162836"/>
    </source>
</evidence>